<organism evidence="1 2">
    <name type="scientific">Trichococcus collinsii</name>
    <dbReference type="NCBI Taxonomy" id="157076"/>
    <lineage>
        <taxon>Bacteria</taxon>
        <taxon>Bacillati</taxon>
        <taxon>Bacillota</taxon>
        <taxon>Bacilli</taxon>
        <taxon>Lactobacillales</taxon>
        <taxon>Carnobacteriaceae</taxon>
        <taxon>Trichococcus</taxon>
    </lineage>
</organism>
<name>A0AB37ZXB1_9LACT</name>
<proteinExistence type="predicted"/>
<sequence>MKVRVKEMPVRYSGKRYVENETLTIKKEAYDEKLFEILEDDSKKDGEDGE</sequence>
<dbReference type="RefSeq" id="WP_143033087.1">
    <property type="nucleotide sequence ID" value="NZ_FJNA01000002.1"/>
</dbReference>
<protein>
    <recommendedName>
        <fullName evidence="3">Phage protein</fullName>
    </recommendedName>
</protein>
<evidence type="ECO:0008006" key="3">
    <source>
        <dbReference type="Google" id="ProtNLM"/>
    </source>
</evidence>
<gene>
    <name evidence="1" type="ORF">SAMN04488525_101689</name>
</gene>
<keyword evidence="2" id="KW-1185">Reference proteome</keyword>
<comment type="caution">
    <text evidence="1">The sequence shown here is derived from an EMBL/GenBank/DDBJ whole genome shotgun (WGS) entry which is preliminary data.</text>
</comment>
<dbReference type="AlphaFoldDB" id="A0AB37ZXB1"/>
<dbReference type="EMBL" id="FNQH01000001">
    <property type="protein sequence ID" value="SDZ94525.1"/>
    <property type="molecule type" value="Genomic_DNA"/>
</dbReference>
<dbReference type="Proteomes" id="UP000199042">
    <property type="component" value="Unassembled WGS sequence"/>
</dbReference>
<accession>A0AB37ZXB1</accession>
<evidence type="ECO:0000313" key="1">
    <source>
        <dbReference type="EMBL" id="SDZ94525.1"/>
    </source>
</evidence>
<evidence type="ECO:0000313" key="2">
    <source>
        <dbReference type="Proteomes" id="UP000199042"/>
    </source>
</evidence>
<reference evidence="1 2" key="1">
    <citation type="submission" date="2016-10" db="EMBL/GenBank/DDBJ databases">
        <authorList>
            <person name="Varghese N."/>
            <person name="Submissions S."/>
        </authorList>
    </citation>
    <scope>NUCLEOTIDE SEQUENCE [LARGE SCALE GENOMIC DNA]</scope>
    <source>
        <strain evidence="1 2">DSM 14526</strain>
    </source>
</reference>